<keyword evidence="2" id="KW-1185">Reference proteome</keyword>
<dbReference type="AlphaFoldDB" id="A0A839VCW3"/>
<proteinExistence type="predicted"/>
<evidence type="ECO:0000313" key="2">
    <source>
        <dbReference type="Proteomes" id="UP000547614"/>
    </source>
</evidence>
<accession>A0A839VCW3</accession>
<dbReference type="RefSeq" id="WP_183326917.1">
    <property type="nucleotide sequence ID" value="NZ_JACHXP010000018.1"/>
</dbReference>
<evidence type="ECO:0000313" key="1">
    <source>
        <dbReference type="EMBL" id="MBB3191855.1"/>
    </source>
</evidence>
<sequence>MSERKDNPLQPGMAATGPLFEWWTAQWLQGSNPVARMQLAWMESLADAMQFEAQFLQAMAKSGQRMANSFDKDNPEAAADMQARYQEMMEEITDAHMKRLQKAADLSHEFRRRVWEEI</sequence>
<comment type="caution">
    <text evidence="1">The sequence shown here is derived from an EMBL/GenBank/DDBJ whole genome shotgun (WGS) entry which is preliminary data.</text>
</comment>
<dbReference type="Proteomes" id="UP000547614">
    <property type="component" value="Unassembled WGS sequence"/>
</dbReference>
<dbReference type="EMBL" id="JACHXP010000018">
    <property type="protein sequence ID" value="MBB3191855.1"/>
    <property type="molecule type" value="Genomic_DNA"/>
</dbReference>
<name>A0A839VCW3_9GAMM</name>
<organism evidence="1 2">
    <name type="scientific">Halomonas cerina</name>
    <dbReference type="NCBI Taxonomy" id="447424"/>
    <lineage>
        <taxon>Bacteria</taxon>
        <taxon>Pseudomonadati</taxon>
        <taxon>Pseudomonadota</taxon>
        <taxon>Gammaproteobacteria</taxon>
        <taxon>Oceanospirillales</taxon>
        <taxon>Halomonadaceae</taxon>
        <taxon>Halomonas</taxon>
    </lineage>
</organism>
<protein>
    <submittedName>
        <fullName evidence="1">DNA anti-recombination protein RmuC</fullName>
    </submittedName>
</protein>
<reference evidence="1 2" key="1">
    <citation type="submission" date="2020-08" db="EMBL/GenBank/DDBJ databases">
        <title>Genomic Encyclopedia of Type Strains, Phase III (KMG-III): the genomes of soil and plant-associated and newly described type strains.</title>
        <authorList>
            <person name="Whitman W."/>
        </authorList>
    </citation>
    <scope>NUCLEOTIDE SEQUENCE [LARGE SCALE GENOMIC DNA]</scope>
    <source>
        <strain evidence="1 2">CECT 7282</strain>
    </source>
</reference>
<gene>
    <name evidence="1" type="ORF">FHR94_003129</name>
</gene>